<keyword evidence="1" id="KW-0489">Methyltransferase</keyword>
<dbReference type="InterPro" id="IPR005299">
    <property type="entry name" value="MeTrfase_7"/>
</dbReference>
<name>A0AAP0MSX4_9ROSI</name>
<dbReference type="PANTHER" id="PTHR31009">
    <property type="entry name" value="S-ADENOSYL-L-METHIONINE:CARBOXYL METHYLTRANSFERASE FAMILY PROTEIN"/>
    <property type="match status" value="1"/>
</dbReference>
<keyword evidence="6" id="KW-1185">Reference proteome</keyword>
<dbReference type="Gene3D" id="1.10.1200.270">
    <property type="entry name" value="Methyltransferase, alpha-helical capping domain"/>
    <property type="match status" value="2"/>
</dbReference>
<dbReference type="SUPFAM" id="SSF53335">
    <property type="entry name" value="S-adenosyl-L-methionine-dependent methyltransferases"/>
    <property type="match status" value="2"/>
</dbReference>
<evidence type="ECO:0000256" key="1">
    <source>
        <dbReference type="ARBA" id="ARBA00022603"/>
    </source>
</evidence>
<dbReference type="InterPro" id="IPR042086">
    <property type="entry name" value="MeTrfase_capping"/>
</dbReference>
<evidence type="ECO:0000256" key="4">
    <source>
        <dbReference type="ARBA" id="ARBA00022842"/>
    </source>
</evidence>
<dbReference type="Proteomes" id="UP001428341">
    <property type="component" value="Unassembled WGS sequence"/>
</dbReference>
<sequence>MDVEKLFHMAGGTGPTSYARNSSLQKKASDTVKHITLEALQQLYLEIDPKTINIADLGCSSGPNTLAIIKDFVQTVEMTSREILQNPAPEFHFYLNDLPTNDFNSVFKALPDFHRQLRNERGGGSSPSVYIAGYPGSFYGRLFPNNSLHFIHSSNSLHWLSKVPPTLYNEMGESINKGNIYISESSPSAVSKAYFKQFQEDFTLFLRSRSEELVVGGRMVLILLGRIGPDHVDRGNSFFWELLSRSLAILVSQDPGDKHNSQIGCEPKCHAPQFESQGSRLCWENLCLPIRVGTSSLDCGTGLKGEIEKEKLDAYHAHFYAPSKEEIEGEVGREGSFKLDQLDMFQVERQGHDRGESYGSAVARTVRAIQESTIIHHFGIGEGVLDNLFEIYGRLVDEEMAKEEIKPLTFVLLLRKL</sequence>
<dbReference type="GO" id="GO:0046872">
    <property type="term" value="F:metal ion binding"/>
    <property type="evidence" value="ECO:0007669"/>
    <property type="project" value="UniProtKB-KW"/>
</dbReference>
<proteinExistence type="predicted"/>
<dbReference type="Pfam" id="PF03492">
    <property type="entry name" value="Methyltransf_7"/>
    <property type="match status" value="2"/>
</dbReference>
<keyword evidence="4" id="KW-0460">Magnesium</keyword>
<evidence type="ECO:0000256" key="2">
    <source>
        <dbReference type="ARBA" id="ARBA00022679"/>
    </source>
</evidence>
<accession>A0AAP0MSX4</accession>
<dbReference type="InterPro" id="IPR029063">
    <property type="entry name" value="SAM-dependent_MTases_sf"/>
</dbReference>
<protein>
    <submittedName>
        <fullName evidence="5">Uncharacterized protein</fullName>
    </submittedName>
</protein>
<reference evidence="5 6" key="1">
    <citation type="submission" date="2024-05" db="EMBL/GenBank/DDBJ databases">
        <title>Haplotype-resolved chromosome-level genome assembly of Huyou (Citrus changshanensis).</title>
        <authorList>
            <person name="Miao C."/>
            <person name="Chen W."/>
            <person name="Wu Y."/>
            <person name="Wang L."/>
            <person name="Zhao S."/>
            <person name="Grierson D."/>
            <person name="Xu C."/>
            <person name="Chen K."/>
        </authorList>
    </citation>
    <scope>NUCLEOTIDE SEQUENCE [LARGE SCALE GENOMIC DNA]</scope>
    <source>
        <strain evidence="5">01-14</strain>
        <tissue evidence="5">Leaf</tissue>
    </source>
</reference>
<dbReference type="EMBL" id="JBCGBO010000002">
    <property type="protein sequence ID" value="KAK9221375.1"/>
    <property type="molecule type" value="Genomic_DNA"/>
</dbReference>
<evidence type="ECO:0000313" key="6">
    <source>
        <dbReference type="Proteomes" id="UP001428341"/>
    </source>
</evidence>
<evidence type="ECO:0000313" key="5">
    <source>
        <dbReference type="EMBL" id="KAK9221375.1"/>
    </source>
</evidence>
<evidence type="ECO:0000256" key="3">
    <source>
        <dbReference type="ARBA" id="ARBA00022723"/>
    </source>
</evidence>
<dbReference type="AlphaFoldDB" id="A0AAP0MSX4"/>
<dbReference type="GO" id="GO:0008168">
    <property type="term" value="F:methyltransferase activity"/>
    <property type="evidence" value="ECO:0007669"/>
    <property type="project" value="UniProtKB-KW"/>
</dbReference>
<dbReference type="Gene3D" id="3.40.50.150">
    <property type="entry name" value="Vaccinia Virus protein VP39"/>
    <property type="match status" value="2"/>
</dbReference>
<organism evidence="5 6">
    <name type="scientific">Citrus x changshan-huyou</name>
    <dbReference type="NCBI Taxonomy" id="2935761"/>
    <lineage>
        <taxon>Eukaryota</taxon>
        <taxon>Viridiplantae</taxon>
        <taxon>Streptophyta</taxon>
        <taxon>Embryophyta</taxon>
        <taxon>Tracheophyta</taxon>
        <taxon>Spermatophyta</taxon>
        <taxon>Magnoliopsida</taxon>
        <taxon>eudicotyledons</taxon>
        <taxon>Gunneridae</taxon>
        <taxon>Pentapetalae</taxon>
        <taxon>rosids</taxon>
        <taxon>malvids</taxon>
        <taxon>Sapindales</taxon>
        <taxon>Rutaceae</taxon>
        <taxon>Aurantioideae</taxon>
        <taxon>Citrus</taxon>
    </lineage>
</organism>
<dbReference type="GO" id="GO:0032259">
    <property type="term" value="P:methylation"/>
    <property type="evidence" value="ECO:0007669"/>
    <property type="project" value="UniProtKB-KW"/>
</dbReference>
<comment type="caution">
    <text evidence="5">The sequence shown here is derived from an EMBL/GenBank/DDBJ whole genome shotgun (WGS) entry which is preliminary data.</text>
</comment>
<keyword evidence="2" id="KW-0808">Transferase</keyword>
<gene>
    <name evidence="5" type="ORF">WN944_009801</name>
</gene>
<keyword evidence="3" id="KW-0479">Metal-binding</keyword>